<proteinExistence type="predicted"/>
<dbReference type="AlphaFoldDB" id="A0AAE3G8A1"/>
<dbReference type="InterPro" id="IPR013362">
    <property type="entry name" value="Pilus_4_PilV"/>
</dbReference>
<accession>A0AAE3G8A1</accession>
<feature type="transmembrane region" description="Helical" evidence="1">
    <location>
        <begin position="16"/>
        <end position="38"/>
    </location>
</feature>
<evidence type="ECO:0000313" key="2">
    <source>
        <dbReference type="EMBL" id="MCP1676631.1"/>
    </source>
</evidence>
<sequence>MLTGATRARRHGQRGFTLLEVLVAVVILSVGLLGLAGLQAQSLRANQSALFLSQANLLAYDIVDQLRANRDAARSGDYDIALGFDADGVGNGGVAGDHISEWYERINDKLPMLEGQTGGSIAVDNDRRATIIVRWYDERASRDPDDALREVAVVTQL</sequence>
<dbReference type="NCBIfam" id="TIGR02532">
    <property type="entry name" value="IV_pilin_GFxxxE"/>
    <property type="match status" value="1"/>
</dbReference>
<evidence type="ECO:0000256" key="1">
    <source>
        <dbReference type="SAM" id="Phobius"/>
    </source>
</evidence>
<reference evidence="2" key="1">
    <citation type="submission" date="2022-03" db="EMBL/GenBank/DDBJ databases">
        <title>Genomic Encyclopedia of Type Strains, Phase III (KMG-III): the genomes of soil and plant-associated and newly described type strains.</title>
        <authorList>
            <person name="Whitman W."/>
        </authorList>
    </citation>
    <scope>NUCLEOTIDE SEQUENCE</scope>
    <source>
        <strain evidence="2">ANL 6-2</strain>
    </source>
</reference>
<gene>
    <name evidence="2" type="ORF">J2T57_003802</name>
</gene>
<keyword evidence="1" id="KW-1133">Transmembrane helix</keyword>
<organism evidence="2 3">
    <name type="scientific">Natronocella acetinitrilica</name>
    <dbReference type="NCBI Taxonomy" id="414046"/>
    <lineage>
        <taxon>Bacteria</taxon>
        <taxon>Pseudomonadati</taxon>
        <taxon>Pseudomonadota</taxon>
        <taxon>Gammaproteobacteria</taxon>
        <taxon>Chromatiales</taxon>
        <taxon>Ectothiorhodospiraceae</taxon>
        <taxon>Natronocella</taxon>
    </lineage>
</organism>
<keyword evidence="1" id="KW-0812">Transmembrane</keyword>
<protein>
    <submittedName>
        <fullName evidence="2">Type IV pilus assembly protein PilV</fullName>
    </submittedName>
</protein>
<dbReference type="Proteomes" id="UP001205843">
    <property type="component" value="Unassembled WGS sequence"/>
</dbReference>
<comment type="caution">
    <text evidence="2">The sequence shown here is derived from an EMBL/GenBank/DDBJ whole genome shotgun (WGS) entry which is preliminary data.</text>
</comment>
<dbReference type="NCBIfam" id="TIGR02523">
    <property type="entry name" value="type_IV_pilV"/>
    <property type="match status" value="1"/>
</dbReference>
<keyword evidence="3" id="KW-1185">Reference proteome</keyword>
<evidence type="ECO:0000313" key="3">
    <source>
        <dbReference type="Proteomes" id="UP001205843"/>
    </source>
</evidence>
<dbReference type="RefSeq" id="WP_253483331.1">
    <property type="nucleotide sequence ID" value="NZ_JALJXV010000010.1"/>
</dbReference>
<dbReference type="EMBL" id="JALJXV010000010">
    <property type="protein sequence ID" value="MCP1676631.1"/>
    <property type="molecule type" value="Genomic_DNA"/>
</dbReference>
<keyword evidence="1" id="KW-0472">Membrane</keyword>
<dbReference type="InterPro" id="IPR012902">
    <property type="entry name" value="N_methyl_site"/>
</dbReference>
<name>A0AAE3G8A1_9GAMM</name>
<dbReference type="Pfam" id="PF07963">
    <property type="entry name" value="N_methyl"/>
    <property type="match status" value="1"/>
</dbReference>